<keyword evidence="2" id="KW-1185">Reference proteome</keyword>
<proteinExistence type="predicted"/>
<name>A0AAP0P9Q9_9MAGN</name>
<reference evidence="1 2" key="1">
    <citation type="submission" date="2024-01" db="EMBL/GenBank/DDBJ databases">
        <title>Genome assemblies of Stephania.</title>
        <authorList>
            <person name="Yang L."/>
        </authorList>
    </citation>
    <scope>NUCLEOTIDE SEQUENCE [LARGE SCALE GENOMIC DNA]</scope>
    <source>
        <strain evidence="1">YNDBR</strain>
        <tissue evidence="1">Leaf</tissue>
    </source>
</reference>
<evidence type="ECO:0000313" key="1">
    <source>
        <dbReference type="EMBL" id="KAK9135234.1"/>
    </source>
</evidence>
<accession>A0AAP0P9Q9</accession>
<sequence>MRNAKLADSSGVIPPISKYTRLYEFKRCICWHMCQYEVPWLPLEVFYRLLLMVTLGLLSCRECFSDAFESCGIAGF</sequence>
<dbReference type="Proteomes" id="UP001420932">
    <property type="component" value="Unassembled WGS sequence"/>
</dbReference>
<dbReference type="EMBL" id="JBBNAF010000006">
    <property type="protein sequence ID" value="KAK9135234.1"/>
    <property type="molecule type" value="Genomic_DNA"/>
</dbReference>
<organism evidence="1 2">
    <name type="scientific">Stephania yunnanensis</name>
    <dbReference type="NCBI Taxonomy" id="152371"/>
    <lineage>
        <taxon>Eukaryota</taxon>
        <taxon>Viridiplantae</taxon>
        <taxon>Streptophyta</taxon>
        <taxon>Embryophyta</taxon>
        <taxon>Tracheophyta</taxon>
        <taxon>Spermatophyta</taxon>
        <taxon>Magnoliopsida</taxon>
        <taxon>Ranunculales</taxon>
        <taxon>Menispermaceae</taxon>
        <taxon>Menispermoideae</taxon>
        <taxon>Cissampelideae</taxon>
        <taxon>Stephania</taxon>
    </lineage>
</organism>
<gene>
    <name evidence="1" type="ORF">Syun_014564</name>
</gene>
<evidence type="ECO:0000313" key="2">
    <source>
        <dbReference type="Proteomes" id="UP001420932"/>
    </source>
</evidence>
<comment type="caution">
    <text evidence="1">The sequence shown here is derived from an EMBL/GenBank/DDBJ whole genome shotgun (WGS) entry which is preliminary data.</text>
</comment>
<protein>
    <submittedName>
        <fullName evidence="1">Uncharacterized protein</fullName>
    </submittedName>
</protein>
<dbReference type="AlphaFoldDB" id="A0AAP0P9Q9"/>